<keyword evidence="3" id="KW-1185">Reference proteome</keyword>
<evidence type="ECO:0000313" key="2">
    <source>
        <dbReference type="EMBL" id="GHP07213.1"/>
    </source>
</evidence>
<proteinExistence type="predicted"/>
<protein>
    <submittedName>
        <fullName evidence="2">Uncharacterized protein</fullName>
    </submittedName>
</protein>
<reference evidence="2" key="1">
    <citation type="submission" date="2020-10" db="EMBL/GenBank/DDBJ databases">
        <title>Unveiling of a novel bifunctional photoreceptor, Dualchrome1, isolated from a cosmopolitan green alga.</title>
        <authorList>
            <person name="Suzuki S."/>
            <person name="Kawachi M."/>
        </authorList>
    </citation>
    <scope>NUCLEOTIDE SEQUENCE</scope>
    <source>
        <strain evidence="2">NIES 2893</strain>
    </source>
</reference>
<name>A0A830HKS7_9CHLO</name>
<dbReference type="PANTHER" id="PTHR34407">
    <property type="entry name" value="EXPRESSED PROTEIN"/>
    <property type="match status" value="1"/>
</dbReference>
<evidence type="ECO:0000256" key="1">
    <source>
        <dbReference type="SAM" id="MobiDB-lite"/>
    </source>
</evidence>
<feature type="region of interest" description="Disordered" evidence="1">
    <location>
        <begin position="89"/>
        <end position="139"/>
    </location>
</feature>
<dbReference type="OrthoDB" id="533717at2759"/>
<gene>
    <name evidence="2" type="ORF">PPROV_000595500</name>
</gene>
<dbReference type="EMBL" id="BNJQ01000015">
    <property type="protein sequence ID" value="GHP07213.1"/>
    <property type="molecule type" value="Genomic_DNA"/>
</dbReference>
<feature type="compositionally biased region" description="Low complexity" evidence="1">
    <location>
        <begin position="94"/>
        <end position="110"/>
    </location>
</feature>
<comment type="caution">
    <text evidence="2">The sequence shown here is derived from an EMBL/GenBank/DDBJ whole genome shotgun (WGS) entry which is preliminary data.</text>
</comment>
<organism evidence="2 3">
    <name type="scientific">Pycnococcus provasolii</name>
    <dbReference type="NCBI Taxonomy" id="41880"/>
    <lineage>
        <taxon>Eukaryota</taxon>
        <taxon>Viridiplantae</taxon>
        <taxon>Chlorophyta</taxon>
        <taxon>Pseudoscourfieldiophyceae</taxon>
        <taxon>Pseudoscourfieldiales</taxon>
        <taxon>Pycnococcaceae</taxon>
        <taxon>Pycnococcus</taxon>
    </lineage>
</organism>
<dbReference type="AlphaFoldDB" id="A0A830HKS7"/>
<accession>A0A830HKS7</accession>
<dbReference type="Proteomes" id="UP000660262">
    <property type="component" value="Unassembled WGS sequence"/>
</dbReference>
<sequence>MRNETIRILGVGGSNMENFFGCAGHGCERSVHEGPPFTVLQDTPPFGSLEPWLENRIDDFRARGGQNARTLNSEYVMPQLLEAISVAQGRRNGPSARPTAPAAATRRSAPGWWPRRAATDASTTTTTTTLIGSPHTAINAGQSATNPQITLMCPEEYLYPDADLIIVEYAVNIDNPNDTRHVRFLVDLMLRLPSRPAVLIFDLHEWCLDDQLARLNKSRAECRKVLEDGELVLDRLQKQGSVGRITPALEKIVSDLAGEVGHVSVKKALMPLMEKRDTRAWPPSSLTEDGLHPAFKNQKCKLCKLFKESLMSWVTLAMERANATAIPAELPPPPPAAHTDESNSVNCLNLKENETIAYTHDGSLEALAPQYRGQHAAHWFFTSHPLDGTDDQKKRVKAGLVAVAPNATVGIVLLPARLLEHRGKAIGGFEGKFQVSLSYLAAKDFVGAARVSCEGVCTCDTIVIDGGVDPPLKAVSRTRIFPLTISPHGHHVARGTACVANLKLESVGEKTKFKLIGMSVQRQKPS</sequence>
<dbReference type="PANTHER" id="PTHR34407:SF1">
    <property type="entry name" value="SGNH HYDROLASE-TYPE ESTERASE DOMAIN-CONTAINING PROTEIN"/>
    <property type="match status" value="1"/>
</dbReference>
<evidence type="ECO:0000313" key="3">
    <source>
        <dbReference type="Proteomes" id="UP000660262"/>
    </source>
</evidence>